<feature type="domain" description="Bacterial Ig-like" evidence="2">
    <location>
        <begin position="641"/>
        <end position="738"/>
    </location>
</feature>
<reference evidence="3 4" key="1">
    <citation type="submission" date="2019-08" db="EMBL/GenBank/DDBJ databases">
        <authorList>
            <person name="Grouzdev D."/>
            <person name="Tikhonova E."/>
            <person name="Kravchenko I."/>
        </authorList>
    </citation>
    <scope>NUCLEOTIDE SEQUENCE [LARGE SCALE GENOMIC DNA]</scope>
    <source>
        <strain evidence="3 4">59b</strain>
    </source>
</reference>
<feature type="domain" description="Bacterial Ig-like" evidence="2">
    <location>
        <begin position="541"/>
        <end position="637"/>
    </location>
</feature>
<dbReference type="InterPro" id="IPR044016">
    <property type="entry name" value="Big_13"/>
</dbReference>
<evidence type="ECO:0000259" key="2">
    <source>
        <dbReference type="Pfam" id="PF19077"/>
    </source>
</evidence>
<feature type="domain" description="Bacterial Ig-like" evidence="2">
    <location>
        <begin position="747"/>
        <end position="839"/>
    </location>
</feature>
<protein>
    <submittedName>
        <fullName evidence="3">Hemagglutinin</fullName>
    </submittedName>
</protein>
<feature type="domain" description="Bacterial Ig-like" evidence="2">
    <location>
        <begin position="342"/>
        <end position="437"/>
    </location>
</feature>
<dbReference type="Proteomes" id="UP000324927">
    <property type="component" value="Unassembled WGS sequence"/>
</dbReference>
<sequence length="1917" mass="179847">TSATLGSGDHTLTATAVDVAGNSSTASAGLTVTIDSTTAAPTGLALAAGSDSGSSASDGTTNVVAPTVTGTAEANSVVTLYDGTVVAGTGTANGSGVWSITSATLGSGGHTLTAIAVDVAGNSSTASTGLTVTIDTTAPGAPTGLALAAGSDSGLSASDRITNIVAPTVTGTAEANSVVTLYDGTAVAGTGTANGSGVWSITSSTLAGGAHTLSAVAVDLAGNSSTASAGLTVTIDSTTAAPTGLALAAGSDSGLSASDRITKVVAPTVTGTAEANSVVTLYDGTAVAGTGTANGSGVWSITSATLGSGDHTLTATAVDVAGNSSTASTGLTVTIDSTTAAPTGLALAAGSDSGSSASDGTTNVVAPTVTGTAEANSVVTLYDGTVVAGTGTANGSGVWSITSATLGSGGHTLTAIAVDVAGNSSTASTGLTVTIDTTAPGVPTGLALAAGSDSGSSASDRITNIVAPTVTGTAEASSVVTLYDGTAVAGTGTANGSGVWSITSATLSSGAHTLTARAVDAAGNSSTASAALTVTIDSTTAAPTDLALAAGSDSGSSSTDRITKVVAPTVTGAAEANSVVTLYDNGTAVGAGTATASGSWSITSTTLSSGDHTLTATAVDVAGNTSTASTGLTVTIDSTIAAPTGLALAAGSDTGSGSSDGITNVITPTVTGTAEANSVVTLYDGTVVVGAGTANGSGVWSITSAALGSGGHTLTARAVDLAGNSSTASGSLTVTIDTTAPGAPTGLALAAGSDSGSSASDGTTNIVTPTVTGTAEANSVVTLYDGTAIAGTGTANGSGVWSIVSSTLSNGGHTLSAIAVDLAGNTSTASTGLAITIDTTSATPGGLALALGSDSGASDSDRNTKVTTPTVNGTAEANSVVTLYDGATAVGTVTVDAAGLWSLTSPSLADGVHTLTAQAVDVAGNTSTASTALMVTVDATAPTAPTGLTLDPASDSDTPGDNTTTVRTPTITGTAEADSVLSLFDGSNLLGTTTVNGAGNWSIASSELGVGAHTLTARSVDLAGNTSTVSGNLIITIGNPLQGAPSTPQLDSGSDSGTVGDRLTNVVTPTLTGTAEAGSTVSIYESGTLVGSATADSVGAWSVTTTTLSSGAHNLYATAVSGGTLLGSSSSLTVTIDASVPTTPSTPVLAVASDSGVAGDGITRVTTPTLSGTAQANGIVTLFDGSTALGTVTADASGLWSVTTGTLPDGAHTLTARTINAAGSTSQASSALVLTIDTTSATPSGVALAAASDSGTSGDGITNVVAPTVTGTAEAGSTVLLYEGTSLIGQATADSGGAWTVTASARGDGSHSLSALAIDPAGNTSQAFTGLTITIDVTAPGAPDALALATGSDSGSSNSDRLTNVAAPTVTGTAEANSVITLYDGTAVAGTGTANGSGVWSITSATLGSGAHTLSAVAVDAAGNSSTASTGLTVTIDTTAPGVPTGLALAAGSDSGSSASDRITNVVAPTVTGTAEANSVVTLYDGTAVAGTGTASASGVWSITSATLAGGDHTLTATALDAAGNTSTASTGLTVTIDSTTAAPTGLALAAGSDSGSNSSDGITNIVTPTVTGTAEANSVVTLYDGTLVVGAGTADGSGVWSIVSSTLSTGGHTLTATAVDVAGNTSTASTGLTVTIDTTTAVPTGLALAAGSDSGSSASDRITNVTAPTVTGTAEANSVVTLYDGTAVAGTGTANGSGVWSITSATLGSGGHTLTATTVDVAGNTSTASTGLTVTIDSTTAAPTGLVLAAGSDSGSSASDRTTNVTAPTVTGTAEANSVVTLYDGTAVAGTGTANGSGVWSITSATLAGGDHTLTAMAVDLAGNTSTASTGLTVTIDTTTAAPTGLALAAGSDSGSSASDRITNVTAPTVTGTAEANSVVTLYDGTAIAGTGTANGSGVWSITSATLGSGDHTLTA</sequence>
<dbReference type="Pfam" id="PF19077">
    <property type="entry name" value="Big_13"/>
    <property type="match status" value="19"/>
</dbReference>
<feature type="domain" description="Bacterial Ig-like" evidence="2">
    <location>
        <begin position="1244"/>
        <end position="1336"/>
    </location>
</feature>
<feature type="domain" description="Bacterial Ig-like" evidence="2">
    <location>
        <begin position="145"/>
        <end position="236"/>
    </location>
</feature>
<feature type="region of interest" description="Disordered" evidence="1">
    <location>
        <begin position="945"/>
        <end position="968"/>
    </location>
</feature>
<name>A0A5A9FT03_AZOLI</name>
<dbReference type="InterPro" id="IPR013783">
    <property type="entry name" value="Ig-like_fold"/>
</dbReference>
<feature type="domain" description="Bacterial Ig-like" evidence="2">
    <location>
        <begin position="242"/>
        <end position="336"/>
    </location>
</feature>
<feature type="domain" description="Bacterial Ig-like" evidence="2">
    <location>
        <begin position="446"/>
        <end position="537"/>
    </location>
</feature>
<feature type="domain" description="Bacterial Ig-like" evidence="2">
    <location>
        <begin position="41"/>
        <end position="136"/>
    </location>
</feature>
<feature type="domain" description="Bacterial Ig-like" evidence="2">
    <location>
        <begin position="1146"/>
        <end position="1238"/>
    </location>
</feature>
<feature type="non-terminal residue" evidence="3">
    <location>
        <position position="1917"/>
    </location>
</feature>
<feature type="domain" description="Bacterial Ig-like" evidence="2">
    <location>
        <begin position="1746"/>
        <end position="1839"/>
    </location>
</feature>
<organism evidence="3 4">
    <name type="scientific">Azospirillum lipoferum</name>
    <dbReference type="NCBI Taxonomy" id="193"/>
    <lineage>
        <taxon>Bacteria</taxon>
        <taxon>Pseudomonadati</taxon>
        <taxon>Pseudomonadota</taxon>
        <taxon>Alphaproteobacteria</taxon>
        <taxon>Rhodospirillales</taxon>
        <taxon>Azospirillaceae</taxon>
        <taxon>Azospirillum</taxon>
    </lineage>
</organism>
<gene>
    <name evidence="3" type="ORF">FZ942_35545</name>
</gene>
<evidence type="ECO:0000313" key="4">
    <source>
        <dbReference type="Proteomes" id="UP000324927"/>
    </source>
</evidence>
<evidence type="ECO:0000256" key="1">
    <source>
        <dbReference type="SAM" id="MobiDB-lite"/>
    </source>
</evidence>
<dbReference type="NCBIfam" id="NF033510">
    <property type="entry name" value="Ca_tandemer"/>
    <property type="match status" value="17"/>
</dbReference>
<feature type="domain" description="Bacterial Ig-like" evidence="2">
    <location>
        <begin position="947"/>
        <end position="1033"/>
    </location>
</feature>
<feature type="domain" description="Bacterial Ig-like" evidence="2">
    <location>
        <begin position="846"/>
        <end position="938"/>
    </location>
</feature>
<evidence type="ECO:0000313" key="3">
    <source>
        <dbReference type="EMBL" id="KAA0584814.1"/>
    </source>
</evidence>
<feature type="domain" description="Bacterial Ig-like" evidence="2">
    <location>
        <begin position="1544"/>
        <end position="1639"/>
    </location>
</feature>
<feature type="domain" description="Bacterial Ig-like" evidence="2">
    <location>
        <begin position="1844"/>
        <end position="1917"/>
    </location>
</feature>
<feature type="domain" description="Bacterial Ig-like" evidence="2">
    <location>
        <begin position="1046"/>
        <end position="1137"/>
    </location>
</feature>
<comment type="caution">
    <text evidence="3">The sequence shown here is derived from an EMBL/GenBank/DDBJ whole genome shotgun (WGS) entry which is preliminary data.</text>
</comment>
<dbReference type="Gene3D" id="2.60.40.10">
    <property type="entry name" value="Immunoglobulins"/>
    <property type="match status" value="20"/>
</dbReference>
<feature type="non-terminal residue" evidence="3">
    <location>
        <position position="1"/>
    </location>
</feature>
<feature type="domain" description="Bacterial Ig-like" evidence="2">
    <location>
        <begin position="1645"/>
        <end position="1738"/>
    </location>
</feature>
<feature type="domain" description="Bacterial Ig-like" evidence="2">
    <location>
        <begin position="1447"/>
        <end position="1538"/>
    </location>
</feature>
<accession>A0A5A9FT03</accession>
<dbReference type="RefSeq" id="WP_246194561.1">
    <property type="nucleotide sequence ID" value="NZ_VTTN01000045.1"/>
</dbReference>
<proteinExistence type="predicted"/>
<keyword evidence="4" id="KW-1185">Reference proteome</keyword>
<feature type="domain" description="Bacterial Ig-like" evidence="2">
    <location>
        <begin position="1345"/>
        <end position="1438"/>
    </location>
</feature>
<dbReference type="EMBL" id="VTTN01000045">
    <property type="protein sequence ID" value="KAA0584814.1"/>
    <property type="molecule type" value="Genomic_DNA"/>
</dbReference>